<evidence type="ECO:0000256" key="5">
    <source>
        <dbReference type="ARBA" id="ARBA00022832"/>
    </source>
</evidence>
<evidence type="ECO:0000256" key="10">
    <source>
        <dbReference type="PIRSR" id="PIRSR611284-1"/>
    </source>
</evidence>
<dbReference type="InterPro" id="IPR002347">
    <property type="entry name" value="SDR_fam"/>
</dbReference>
<dbReference type="InterPro" id="IPR050259">
    <property type="entry name" value="SDR"/>
</dbReference>
<dbReference type="InterPro" id="IPR011284">
    <property type="entry name" value="3oxo_ACP_reduc"/>
</dbReference>
<dbReference type="PROSITE" id="PS00061">
    <property type="entry name" value="ADH_SHORT"/>
    <property type="match status" value="1"/>
</dbReference>
<feature type="binding site" evidence="11">
    <location>
        <begin position="162"/>
        <end position="166"/>
    </location>
    <ligand>
        <name>NADP(+)</name>
        <dbReference type="ChEBI" id="CHEBI:58349"/>
    </ligand>
</feature>
<dbReference type="Proteomes" id="UP000000602">
    <property type="component" value="Chromosome"/>
</dbReference>
<dbReference type="InterPro" id="IPR057326">
    <property type="entry name" value="KR_dom"/>
</dbReference>
<keyword evidence="5 12" id="KW-0276">Fatty acid metabolism</keyword>
<feature type="active site" description="Proton acceptor" evidence="10">
    <location>
        <position position="162"/>
    </location>
</feature>
<dbReference type="AlphaFoldDB" id="Q6AJG1"/>
<comment type="catalytic activity">
    <reaction evidence="12">
        <text>a (3R)-hydroxyacyl-[ACP] + NADP(+) = a 3-oxoacyl-[ACP] + NADPH + H(+)</text>
        <dbReference type="Rhea" id="RHEA:17397"/>
        <dbReference type="Rhea" id="RHEA-COMP:9916"/>
        <dbReference type="Rhea" id="RHEA-COMP:9945"/>
        <dbReference type="ChEBI" id="CHEBI:15378"/>
        <dbReference type="ChEBI" id="CHEBI:57783"/>
        <dbReference type="ChEBI" id="CHEBI:58349"/>
        <dbReference type="ChEBI" id="CHEBI:78776"/>
        <dbReference type="ChEBI" id="CHEBI:78827"/>
        <dbReference type="EC" id="1.1.1.100"/>
    </reaction>
</comment>
<dbReference type="EMBL" id="CR522870">
    <property type="protein sequence ID" value="CAG37519.1"/>
    <property type="molecule type" value="Genomic_DNA"/>
</dbReference>
<accession>Q6AJG1</accession>
<evidence type="ECO:0000256" key="8">
    <source>
        <dbReference type="ARBA" id="ARBA00023098"/>
    </source>
</evidence>
<keyword evidence="9 12" id="KW-0275">Fatty acid biosynthesis</keyword>
<proteinExistence type="inferred from homology"/>
<feature type="binding site" evidence="11">
    <location>
        <begin position="19"/>
        <end position="22"/>
    </location>
    <ligand>
        <name>NADP(+)</name>
        <dbReference type="ChEBI" id="CHEBI:58349"/>
    </ligand>
</feature>
<evidence type="ECO:0000256" key="1">
    <source>
        <dbReference type="ARBA" id="ARBA00005194"/>
    </source>
</evidence>
<dbReference type="GO" id="GO:0004316">
    <property type="term" value="F:3-oxoacyl-[acyl-carrier-protein] reductase (NADPH) activity"/>
    <property type="evidence" value="ECO:0007669"/>
    <property type="project" value="UniProtKB-UniRule"/>
</dbReference>
<dbReference type="Pfam" id="PF13561">
    <property type="entry name" value="adh_short_C2"/>
    <property type="match status" value="1"/>
</dbReference>
<keyword evidence="15" id="KW-1185">Reference proteome</keyword>
<keyword evidence="8 12" id="KW-0443">Lipid metabolism</keyword>
<dbReference type="NCBIfam" id="TIGR01830">
    <property type="entry name" value="3oxo_ACP_reduc"/>
    <property type="match status" value="1"/>
</dbReference>
<dbReference type="FunFam" id="3.40.50.720:FF:000037">
    <property type="entry name" value="3-oxoacyl-[acyl-carrier-protein] reductase FabG"/>
    <property type="match status" value="1"/>
</dbReference>
<sequence>MKKEENLVILDGKIAVVTGGSRGIGRGIALRLAGMGALVYINYVSRPDAAIETKELIEKAGGKAEIIGFNVADGEKVQESLNQIVADAGAIDILVNNAGITRDGLLARMKEADWDAVLDTNLKGAFLCSKAAARFMMKKRWGRIVNISSVIGFAGNAGQANYAAAKAGLVGFSKSMAREYAARNITVNCVAPGYVVTEMTEELDEKIQEKIKAEIPLGSFGRTEDIAAAVAYLVSEDGRYLTGQTLHVNGGMYM</sequence>
<dbReference type="STRING" id="177439.DP2790"/>
<organism evidence="14 15">
    <name type="scientific">Desulfotalea psychrophila (strain LSv54 / DSM 12343)</name>
    <dbReference type="NCBI Taxonomy" id="177439"/>
    <lineage>
        <taxon>Bacteria</taxon>
        <taxon>Pseudomonadati</taxon>
        <taxon>Thermodesulfobacteriota</taxon>
        <taxon>Desulfobulbia</taxon>
        <taxon>Desulfobulbales</taxon>
        <taxon>Desulfocapsaceae</taxon>
        <taxon>Desulfotalea</taxon>
    </lineage>
</organism>
<dbReference type="HOGENOM" id="CLU_010194_1_3_7"/>
<keyword evidence="6 11" id="KW-0521">NADP</keyword>
<evidence type="ECO:0000256" key="9">
    <source>
        <dbReference type="ARBA" id="ARBA00023160"/>
    </source>
</evidence>
<evidence type="ECO:0000256" key="4">
    <source>
        <dbReference type="ARBA" id="ARBA00022516"/>
    </source>
</evidence>
<dbReference type="NCBIfam" id="NF005559">
    <property type="entry name" value="PRK07231.1"/>
    <property type="match status" value="1"/>
</dbReference>
<dbReference type="UniPathway" id="UPA00094"/>
<evidence type="ECO:0000256" key="6">
    <source>
        <dbReference type="ARBA" id="ARBA00022857"/>
    </source>
</evidence>
<comment type="pathway">
    <text evidence="1 12">Lipid metabolism; fatty acid biosynthesis.</text>
</comment>
<keyword evidence="4 12" id="KW-0444">Lipid biosynthesis</keyword>
<evidence type="ECO:0000256" key="12">
    <source>
        <dbReference type="RuleBase" id="RU366074"/>
    </source>
</evidence>
<comment type="function">
    <text evidence="12">Catalyzes the NADPH-dependent reduction of beta-ketoacyl-ACP substrates to beta-hydroxyacyl-ACP products, the first reductive step in the elongation cycle of fatty acid biosynthesis.</text>
</comment>
<evidence type="ECO:0000256" key="11">
    <source>
        <dbReference type="PIRSR" id="PIRSR611284-2"/>
    </source>
</evidence>
<dbReference type="PRINTS" id="PR00081">
    <property type="entry name" value="GDHRDH"/>
</dbReference>
<dbReference type="GO" id="GO:0030497">
    <property type="term" value="P:fatty acid elongation"/>
    <property type="evidence" value="ECO:0007669"/>
    <property type="project" value="UniProtKB-ARBA"/>
</dbReference>
<dbReference type="InterPro" id="IPR036291">
    <property type="entry name" value="NAD(P)-bd_dom_sf"/>
</dbReference>
<feature type="domain" description="Ketoreductase" evidence="13">
    <location>
        <begin position="13"/>
        <end position="193"/>
    </location>
</feature>
<dbReference type="InterPro" id="IPR020904">
    <property type="entry name" value="Sc_DH/Rdtase_CS"/>
</dbReference>
<name>Q6AJG1_DESPS</name>
<feature type="binding site" evidence="11">
    <location>
        <begin position="70"/>
        <end position="71"/>
    </location>
    <ligand>
        <name>NADP(+)</name>
        <dbReference type="ChEBI" id="CHEBI:58349"/>
    </ligand>
</feature>
<evidence type="ECO:0000256" key="3">
    <source>
        <dbReference type="ARBA" id="ARBA00012948"/>
    </source>
</evidence>
<evidence type="ECO:0000313" key="15">
    <source>
        <dbReference type="Proteomes" id="UP000000602"/>
    </source>
</evidence>
<evidence type="ECO:0000256" key="2">
    <source>
        <dbReference type="ARBA" id="ARBA00006484"/>
    </source>
</evidence>
<dbReference type="SUPFAM" id="SSF51735">
    <property type="entry name" value="NAD(P)-binding Rossmann-fold domains"/>
    <property type="match status" value="1"/>
</dbReference>
<dbReference type="PANTHER" id="PTHR42879">
    <property type="entry name" value="3-OXOACYL-(ACYL-CARRIER-PROTEIN) REDUCTASE"/>
    <property type="match status" value="1"/>
</dbReference>
<dbReference type="SMART" id="SM00822">
    <property type="entry name" value="PKS_KR"/>
    <property type="match status" value="1"/>
</dbReference>
<dbReference type="Gene3D" id="3.40.50.720">
    <property type="entry name" value="NAD(P)-binding Rossmann-like Domain"/>
    <property type="match status" value="1"/>
</dbReference>
<dbReference type="eggNOG" id="COG1028">
    <property type="taxonomic scope" value="Bacteria"/>
</dbReference>
<evidence type="ECO:0000313" key="14">
    <source>
        <dbReference type="EMBL" id="CAG37519.1"/>
    </source>
</evidence>
<dbReference type="NCBIfam" id="NF009464">
    <property type="entry name" value="PRK12824.1"/>
    <property type="match status" value="1"/>
</dbReference>
<dbReference type="KEGG" id="dps:DP2790"/>
<evidence type="ECO:0000256" key="7">
    <source>
        <dbReference type="ARBA" id="ARBA00023002"/>
    </source>
</evidence>
<dbReference type="NCBIfam" id="NF004199">
    <property type="entry name" value="PRK05653.1-4"/>
    <property type="match status" value="1"/>
</dbReference>
<comment type="similarity">
    <text evidence="2 12">Belongs to the short-chain dehydrogenases/reductases (SDR) family.</text>
</comment>
<dbReference type="CDD" id="cd05333">
    <property type="entry name" value="BKR_SDR_c"/>
    <property type="match status" value="1"/>
</dbReference>
<dbReference type="PRINTS" id="PR00080">
    <property type="entry name" value="SDRFAMILY"/>
</dbReference>
<reference evidence="15" key="1">
    <citation type="journal article" date="2004" name="Environ. Microbiol.">
        <title>The genome of Desulfotalea psychrophila, a sulfate-reducing bacterium from permanently cold Arctic sediments.</title>
        <authorList>
            <person name="Rabus R."/>
            <person name="Ruepp A."/>
            <person name="Frickey T."/>
            <person name="Rattei T."/>
            <person name="Fartmann B."/>
            <person name="Stark M."/>
            <person name="Bauer M."/>
            <person name="Zibat A."/>
            <person name="Lombardot T."/>
            <person name="Becker I."/>
            <person name="Amann J."/>
            <person name="Gellner K."/>
            <person name="Teeling H."/>
            <person name="Leuschner W.D."/>
            <person name="Gloeckner F.-O."/>
            <person name="Lupas A.N."/>
            <person name="Amann R."/>
            <person name="Klenk H.-P."/>
        </authorList>
    </citation>
    <scope>NUCLEOTIDE SEQUENCE [LARGE SCALE GENOMIC DNA]</scope>
    <source>
        <strain evidence="15">DSM 12343 / LSv54</strain>
    </source>
</reference>
<protein>
    <recommendedName>
        <fullName evidence="3 12">3-oxoacyl-[acyl-carrier-protein] reductase</fullName>
        <ecNumber evidence="3 12">1.1.1.100</ecNumber>
    </recommendedName>
</protein>
<feature type="binding site" evidence="11">
    <location>
        <position position="97"/>
    </location>
    <ligand>
        <name>NADP(+)</name>
        <dbReference type="ChEBI" id="CHEBI:58349"/>
    </ligand>
</feature>
<evidence type="ECO:0000259" key="13">
    <source>
        <dbReference type="SMART" id="SM00822"/>
    </source>
</evidence>
<dbReference type="PANTHER" id="PTHR42879:SF2">
    <property type="entry name" value="3-OXOACYL-[ACYL-CARRIER-PROTEIN] REDUCTASE FABG"/>
    <property type="match status" value="1"/>
</dbReference>
<gene>
    <name evidence="14" type="ordered locus">DP2790</name>
</gene>
<comment type="subunit">
    <text evidence="12">Homotetramer.</text>
</comment>
<keyword evidence="7 12" id="KW-0560">Oxidoreductase</keyword>
<dbReference type="NCBIfam" id="NF009466">
    <property type="entry name" value="PRK12826.1-2"/>
    <property type="match status" value="1"/>
</dbReference>
<dbReference type="GO" id="GO:0051287">
    <property type="term" value="F:NAD binding"/>
    <property type="evidence" value="ECO:0007669"/>
    <property type="project" value="UniProtKB-UniRule"/>
</dbReference>
<dbReference type="EC" id="1.1.1.100" evidence="3 12"/>